<protein>
    <submittedName>
        <fullName evidence="1">Uncharacterized protein</fullName>
    </submittedName>
</protein>
<dbReference type="RefSeq" id="WP_172419033.1">
    <property type="nucleotide sequence ID" value="NZ_AP014836.1"/>
</dbReference>
<keyword evidence="2" id="KW-1185">Reference proteome</keyword>
<dbReference type="KEGG" id="ntt:TAO_0270"/>
<organism evidence="1 2">
    <name type="scientific">Candidatus Nitrosoglobus terrae</name>
    <dbReference type="NCBI Taxonomy" id="1630141"/>
    <lineage>
        <taxon>Bacteria</taxon>
        <taxon>Pseudomonadati</taxon>
        <taxon>Pseudomonadota</taxon>
        <taxon>Gammaproteobacteria</taxon>
        <taxon>Chromatiales</taxon>
        <taxon>Chromatiaceae</taxon>
        <taxon>Candidatus Nitrosoglobus</taxon>
    </lineage>
</organism>
<dbReference type="Proteomes" id="UP000243679">
    <property type="component" value="Chromosome"/>
</dbReference>
<dbReference type="AlphaFoldDB" id="A0A1Q2SKJ4"/>
<proteinExistence type="predicted"/>
<name>A0A1Q2SKJ4_9GAMM</name>
<reference evidence="1 2" key="1">
    <citation type="journal article" date="2017" name="ISME J.">
        <title>An acid-tolerant ammonia-oxidizing ?-proteobacterium from soil.</title>
        <authorList>
            <person name="Hayatsu M."/>
            <person name="Tago K."/>
            <person name="Uchiyama I."/>
            <person name="Toyoda A."/>
            <person name="Wang Y."/>
            <person name="Shimomura Y."/>
            <person name="Okubo T."/>
            <person name="Kurisu F."/>
            <person name="Hirono Y."/>
            <person name="Nonaka K."/>
            <person name="Akiyama H."/>
            <person name="Itoh T."/>
            <person name="Takami H."/>
        </authorList>
    </citation>
    <scope>NUCLEOTIDE SEQUENCE [LARGE SCALE GENOMIC DNA]</scope>
    <source>
        <strain evidence="1 2">TAO100</strain>
    </source>
</reference>
<sequence>MPQVRYQMVIPQWLKDAAEREAKKKGIPLAEYIKDLIKRDIEQQNRPTSPT</sequence>
<gene>
    <name evidence="1" type="ORF">TAO_0270</name>
</gene>
<evidence type="ECO:0000313" key="1">
    <source>
        <dbReference type="EMBL" id="BAW79640.1"/>
    </source>
</evidence>
<accession>A0A1Q2SKJ4</accession>
<evidence type="ECO:0000313" key="2">
    <source>
        <dbReference type="Proteomes" id="UP000243679"/>
    </source>
</evidence>
<dbReference type="EMBL" id="AP014836">
    <property type="protein sequence ID" value="BAW79640.1"/>
    <property type="molecule type" value="Genomic_DNA"/>
</dbReference>